<accession>C7Q236</accession>
<dbReference type="KEGG" id="cai:Caci_8758"/>
<dbReference type="EMBL" id="CP001700">
    <property type="protein sequence ID" value="ACU77573.1"/>
    <property type="molecule type" value="Genomic_DNA"/>
</dbReference>
<evidence type="ECO:0000256" key="1">
    <source>
        <dbReference type="SAM" id="MobiDB-lite"/>
    </source>
</evidence>
<evidence type="ECO:0000313" key="2">
    <source>
        <dbReference type="EMBL" id="ACU77573.1"/>
    </source>
</evidence>
<dbReference type="RefSeq" id="WP_015797297.1">
    <property type="nucleotide sequence ID" value="NC_013131.1"/>
</dbReference>
<dbReference type="HOGENOM" id="CLU_1599754_0_0_11"/>
<proteinExistence type="predicted"/>
<protein>
    <submittedName>
        <fullName evidence="2">Uncharacterized protein</fullName>
    </submittedName>
</protein>
<feature type="region of interest" description="Disordered" evidence="1">
    <location>
        <begin position="105"/>
        <end position="124"/>
    </location>
</feature>
<keyword evidence="3" id="KW-1185">Reference proteome</keyword>
<dbReference type="AlphaFoldDB" id="C7Q236"/>
<sequence length="166" mass="16850">MGESAAVPQVDPADGGDDEPFLALAWAEAIEATELLRSALAALGLAGEIPRLRGDVNVYGRPMVTVGRINPTAARRLAAALSRAAQHQPRIYGQAPPANGDTATCGLSTPGEPNRSLRPPRTATPLNLPVAVPMATVLPMAVPSQATPALGAPPGSSATDSIPLPA</sequence>
<dbReference type="Proteomes" id="UP000000851">
    <property type="component" value="Chromosome"/>
</dbReference>
<dbReference type="InParanoid" id="C7Q236"/>
<evidence type="ECO:0000313" key="3">
    <source>
        <dbReference type="Proteomes" id="UP000000851"/>
    </source>
</evidence>
<name>C7Q236_CATAD</name>
<organism evidence="2 3">
    <name type="scientific">Catenulispora acidiphila (strain DSM 44928 / JCM 14897 / NBRC 102108 / NRRL B-24433 / ID139908)</name>
    <dbReference type="NCBI Taxonomy" id="479433"/>
    <lineage>
        <taxon>Bacteria</taxon>
        <taxon>Bacillati</taxon>
        <taxon>Actinomycetota</taxon>
        <taxon>Actinomycetes</taxon>
        <taxon>Catenulisporales</taxon>
        <taxon>Catenulisporaceae</taxon>
        <taxon>Catenulispora</taxon>
    </lineage>
</organism>
<gene>
    <name evidence="2" type="ordered locus">Caci_8758</name>
</gene>
<reference evidence="2 3" key="1">
    <citation type="journal article" date="2009" name="Stand. Genomic Sci.">
        <title>Complete genome sequence of Catenulispora acidiphila type strain (ID 139908).</title>
        <authorList>
            <person name="Copeland A."/>
            <person name="Lapidus A."/>
            <person name="Glavina Del Rio T."/>
            <person name="Nolan M."/>
            <person name="Lucas S."/>
            <person name="Chen F."/>
            <person name="Tice H."/>
            <person name="Cheng J.F."/>
            <person name="Bruce D."/>
            <person name="Goodwin L."/>
            <person name="Pitluck S."/>
            <person name="Mikhailova N."/>
            <person name="Pati A."/>
            <person name="Ivanova N."/>
            <person name="Mavromatis K."/>
            <person name="Chen A."/>
            <person name="Palaniappan K."/>
            <person name="Chain P."/>
            <person name="Land M."/>
            <person name="Hauser L."/>
            <person name="Chang Y.J."/>
            <person name="Jeffries C.D."/>
            <person name="Chertkov O."/>
            <person name="Brettin T."/>
            <person name="Detter J.C."/>
            <person name="Han C."/>
            <person name="Ali Z."/>
            <person name="Tindall B.J."/>
            <person name="Goker M."/>
            <person name="Bristow J."/>
            <person name="Eisen J.A."/>
            <person name="Markowitz V."/>
            <person name="Hugenholtz P."/>
            <person name="Kyrpides N.C."/>
            <person name="Klenk H.P."/>
        </authorList>
    </citation>
    <scope>NUCLEOTIDE SEQUENCE [LARGE SCALE GENOMIC DNA]</scope>
    <source>
        <strain evidence="3">DSM 44928 / JCM 14897 / NBRC 102108 / NRRL B-24433 / ID139908</strain>
    </source>
</reference>